<organism evidence="1 2">
    <name type="scientific">Plasmodium falciparum (isolate Camp / Malaysia)</name>
    <dbReference type="NCBI Taxonomy" id="5835"/>
    <lineage>
        <taxon>Eukaryota</taxon>
        <taxon>Sar</taxon>
        <taxon>Alveolata</taxon>
        <taxon>Apicomplexa</taxon>
        <taxon>Aconoidasida</taxon>
        <taxon>Haemosporida</taxon>
        <taxon>Plasmodiidae</taxon>
        <taxon>Plasmodium</taxon>
        <taxon>Plasmodium (Laverania)</taxon>
    </lineage>
</organism>
<name>A0A024X6I2_PLAFC</name>
<dbReference type="OrthoDB" id="331948at2759"/>
<sequence>MKEANAYEKDIRRLLPVMFYCMVLLQINVEKQYVNIDLLNEGYTKLLTCLIIKHKNIIFPFFLFHIYLTSKNYTTLEFCVTGQWEKGNIYDLGVEENFKQVLGDNILLWIFPLGKPKGNGLFYKTADQMDSTYK</sequence>
<accession>A0A024X6I2</accession>
<evidence type="ECO:0000313" key="1">
    <source>
        <dbReference type="EMBL" id="ETW61094.1"/>
    </source>
</evidence>
<gene>
    <name evidence="1" type="ORF">PFMC_02962</name>
</gene>
<dbReference type="Proteomes" id="UP000030694">
    <property type="component" value="Unassembled WGS sequence"/>
</dbReference>
<proteinExistence type="predicted"/>
<dbReference type="EMBL" id="KI927517">
    <property type="protein sequence ID" value="ETW61094.1"/>
    <property type="molecule type" value="Genomic_DNA"/>
</dbReference>
<dbReference type="AlphaFoldDB" id="A0A024X6I2"/>
<evidence type="ECO:0000313" key="2">
    <source>
        <dbReference type="Proteomes" id="UP000030694"/>
    </source>
</evidence>
<reference evidence="1 2" key="2">
    <citation type="submission" date="2013-02" db="EMBL/GenBank/DDBJ databases">
        <title>The Genome Sequence of Plasmodium falciparum CAMP/Malaysia.</title>
        <authorList>
            <consortium name="The Broad Institute Genome Sequencing Platform"/>
            <consortium name="The Broad Institute Genome Sequencing Center for Infectious Disease"/>
            <person name="Neafsey D."/>
            <person name="Cheeseman I."/>
            <person name="Volkman S."/>
            <person name="Adams J."/>
            <person name="Walker B."/>
            <person name="Young S.K."/>
            <person name="Zeng Q."/>
            <person name="Gargeya S."/>
            <person name="Fitzgerald M."/>
            <person name="Haas B."/>
            <person name="Abouelleil A."/>
            <person name="Alvarado L."/>
            <person name="Arachchi H.M."/>
            <person name="Berlin A.M."/>
            <person name="Chapman S.B."/>
            <person name="Dewar J."/>
            <person name="Goldberg J."/>
            <person name="Griggs A."/>
            <person name="Gujja S."/>
            <person name="Hansen M."/>
            <person name="Howarth C."/>
            <person name="Imamovic A."/>
            <person name="Larimer J."/>
            <person name="McCowan C."/>
            <person name="Murphy C."/>
            <person name="Neiman D."/>
            <person name="Pearson M."/>
            <person name="Priest M."/>
            <person name="Roberts A."/>
            <person name="Saif S."/>
            <person name="Shea T."/>
            <person name="Sisk P."/>
            <person name="Sykes S."/>
            <person name="Wortman J."/>
            <person name="Nusbaum C."/>
            <person name="Birren B."/>
        </authorList>
    </citation>
    <scope>NUCLEOTIDE SEQUENCE [LARGE SCALE GENOMIC DNA]</scope>
    <source>
        <strain evidence="1 2">CAMP/Malaysia</strain>
    </source>
</reference>
<reference evidence="1 2" key="1">
    <citation type="submission" date="2013-02" db="EMBL/GenBank/DDBJ databases">
        <title>The Genome Annotation of Plasmodium falciparum CAMP/Malaysia.</title>
        <authorList>
            <consortium name="The Broad Institute Genome Sequencing Platform"/>
            <consortium name="The Broad Institute Genome Sequencing Center for Infectious Disease"/>
            <person name="Neafsey D."/>
            <person name="Hoffman S."/>
            <person name="Volkman S."/>
            <person name="Rosenthal P."/>
            <person name="Walker B."/>
            <person name="Young S.K."/>
            <person name="Zeng Q."/>
            <person name="Gargeya S."/>
            <person name="Fitzgerald M."/>
            <person name="Haas B."/>
            <person name="Abouelleil A."/>
            <person name="Allen A.W."/>
            <person name="Alvarado L."/>
            <person name="Arachchi H.M."/>
            <person name="Berlin A.M."/>
            <person name="Chapman S.B."/>
            <person name="Gainer-Dewar J."/>
            <person name="Goldberg J."/>
            <person name="Griggs A."/>
            <person name="Gujja S."/>
            <person name="Hansen M."/>
            <person name="Howarth C."/>
            <person name="Imamovic A."/>
            <person name="Ireland A."/>
            <person name="Larimer J."/>
            <person name="McCowan C."/>
            <person name="Murphy C."/>
            <person name="Pearson M."/>
            <person name="Poon T.W."/>
            <person name="Priest M."/>
            <person name="Roberts A."/>
            <person name="Saif S."/>
            <person name="Shea T."/>
            <person name="Sisk P."/>
            <person name="Sykes S."/>
            <person name="Wortman J."/>
            <person name="Nusbaum C."/>
            <person name="Birren B."/>
        </authorList>
    </citation>
    <scope>NUCLEOTIDE SEQUENCE [LARGE SCALE GENOMIC DNA]</scope>
    <source>
        <strain evidence="1 2">CAMP/Malaysia</strain>
    </source>
</reference>
<protein>
    <submittedName>
        <fullName evidence="1">Uncharacterized protein</fullName>
    </submittedName>
</protein>